<dbReference type="InterPro" id="IPR005875">
    <property type="entry name" value="PurK"/>
</dbReference>
<evidence type="ECO:0000256" key="5">
    <source>
        <dbReference type="HAMAP-Rule" id="MF_01928"/>
    </source>
</evidence>
<dbReference type="PANTHER" id="PTHR11609">
    <property type="entry name" value="PURINE BIOSYNTHESIS PROTEIN 6/7, PUR6/7"/>
    <property type="match status" value="1"/>
</dbReference>
<comment type="function">
    <text evidence="6">Catalyzes the ATP-dependent conversion of 5-aminoimidazole ribonucleotide (AIR) and HCO(3)- to N5-carboxyaminoimidazole ribonucleotide (N5-CAIR).</text>
</comment>
<dbReference type="Gene3D" id="3.30.470.20">
    <property type="entry name" value="ATP-grasp fold, B domain"/>
    <property type="match status" value="1"/>
</dbReference>
<dbReference type="GO" id="GO:0005524">
    <property type="term" value="F:ATP binding"/>
    <property type="evidence" value="ECO:0007669"/>
    <property type="project" value="UniProtKB-UniRule"/>
</dbReference>
<sequence>MRVGIIGAGQLAQMLAMAARTMGISLVVQGPRGDDPAVGVASGWVEGPLGSPEAVKALAEQVDVIGFENELVDLTPLHPLEQAGVVFRPSLDTFSSLMNKRRQRHVLQDLNILVPPWIDFNEALAHPKRLNDFGYPLMAKAASGGYDGRGLRTIDDAEALEAFADAVHPEDWYLERFVDFERELAMVGARSVTGEVCCYPLLETCQLGQVCTTVLAPASVSRSVEARAITIVGSILQQLNYVGVLAVELFLAPEGLLVNELAPRTHNSGHLTIEACATSQFEQHLRALTGTSLGPTDLCAPGALMINLLGFEDSRKTYVHEREALAALSGFHLHWYGKRVSRRGRKLGHMTRCLSGSTPAQRQRHVQESLADVDRIWPVSRTMA</sequence>
<comment type="function">
    <text evidence="5">Catalyzes the ATP-dependent conversion of 5-aminoimidazole ribonucleotide (AIR) and HCO(3)(-) to N5-carboxyaminoimidazole ribonucleotide (N5-CAIR).</text>
</comment>
<dbReference type="InterPro" id="IPR011054">
    <property type="entry name" value="Rudment_hybrid_motif"/>
</dbReference>
<keyword evidence="3 5" id="KW-0658">Purine biosynthesis</keyword>
<dbReference type="SUPFAM" id="SSF56059">
    <property type="entry name" value="Glutathione synthetase ATP-binding domain-like"/>
    <property type="match status" value="1"/>
</dbReference>
<dbReference type="HAMAP" id="MF_01928">
    <property type="entry name" value="PurK"/>
    <property type="match status" value="1"/>
</dbReference>
<comment type="caution">
    <text evidence="5">Lacks conserved residue(s) required for the propagation of feature annotation.</text>
</comment>
<comment type="caution">
    <text evidence="8">The sequence shown here is derived from an EMBL/GenBank/DDBJ whole genome shotgun (WGS) entry which is preliminary data.</text>
</comment>
<dbReference type="InterPro" id="IPR003135">
    <property type="entry name" value="ATP-grasp_carboxylate-amine"/>
</dbReference>
<dbReference type="Gene3D" id="3.40.50.20">
    <property type="match status" value="1"/>
</dbReference>
<feature type="binding site" evidence="5">
    <location>
        <begin position="259"/>
        <end position="260"/>
    </location>
    <ligand>
        <name>ATP</name>
        <dbReference type="ChEBI" id="CHEBI:30616"/>
    </ligand>
</feature>
<dbReference type="SUPFAM" id="SSF52440">
    <property type="entry name" value="PreATP-grasp domain"/>
    <property type="match status" value="1"/>
</dbReference>
<dbReference type="Pfam" id="PF17769">
    <property type="entry name" value="PurK_C"/>
    <property type="match status" value="1"/>
</dbReference>
<dbReference type="UniPathway" id="UPA00074">
    <property type="reaction ID" value="UER00942"/>
</dbReference>
<evidence type="ECO:0000313" key="9">
    <source>
        <dbReference type="Proteomes" id="UP000035037"/>
    </source>
</evidence>
<feature type="domain" description="ATP-grasp" evidence="7">
    <location>
        <begin position="104"/>
        <end position="289"/>
    </location>
</feature>
<dbReference type="Pfam" id="PF22660">
    <property type="entry name" value="RS_preATP-grasp-like"/>
    <property type="match status" value="1"/>
</dbReference>
<dbReference type="GO" id="GO:0005829">
    <property type="term" value="C:cytosol"/>
    <property type="evidence" value="ECO:0007669"/>
    <property type="project" value="TreeGrafter"/>
</dbReference>
<reference evidence="8 9" key="2">
    <citation type="submission" date="2015-05" db="EMBL/GenBank/DDBJ databases">
        <title>Lifestyle Evolution in Cyanobacterial Symbionts of Sponges.</title>
        <authorList>
            <person name="Burgsdorf I."/>
            <person name="Slaby B.M."/>
            <person name="Handley K.M."/>
            <person name="Haber M."/>
            <person name="Blom J."/>
            <person name="Marshall C.W."/>
            <person name="Gilbert J.A."/>
            <person name="Hentschel U."/>
            <person name="Steindler L."/>
        </authorList>
    </citation>
    <scope>NUCLEOTIDE SEQUENCE [LARGE SCALE GENOMIC DNA]</scope>
    <source>
        <strain evidence="8">15L</strain>
    </source>
</reference>
<dbReference type="PATRIC" id="fig|1608419.3.peg.772"/>
<evidence type="ECO:0000259" key="7">
    <source>
        <dbReference type="PROSITE" id="PS50975"/>
    </source>
</evidence>
<dbReference type="GO" id="GO:0046872">
    <property type="term" value="F:metal ion binding"/>
    <property type="evidence" value="ECO:0007669"/>
    <property type="project" value="InterPro"/>
</dbReference>
<dbReference type="EMBL" id="JYFQ01000161">
    <property type="protein sequence ID" value="KKZ10935.1"/>
    <property type="molecule type" value="Genomic_DNA"/>
</dbReference>
<gene>
    <name evidence="5 6" type="primary">purK</name>
    <name evidence="8" type="ORF">TQ37_08080</name>
</gene>
<feature type="binding site" evidence="5">
    <location>
        <begin position="175"/>
        <end position="178"/>
    </location>
    <ligand>
        <name>ATP</name>
        <dbReference type="ChEBI" id="CHEBI:30616"/>
    </ligand>
</feature>
<dbReference type="STRING" id="431041.FLM9_1255"/>
<dbReference type="InterPro" id="IPR013815">
    <property type="entry name" value="ATP_grasp_subdomain_1"/>
</dbReference>
<dbReference type="PROSITE" id="PS50975">
    <property type="entry name" value="ATP_GRASP"/>
    <property type="match status" value="1"/>
</dbReference>
<dbReference type="NCBIfam" id="TIGR01161">
    <property type="entry name" value="purK"/>
    <property type="match status" value="1"/>
</dbReference>
<dbReference type="AlphaFoldDB" id="A0A0G8ASM5"/>
<dbReference type="NCBIfam" id="NF004679">
    <property type="entry name" value="PRK06019.1-5"/>
    <property type="match status" value="1"/>
</dbReference>
<dbReference type="Gene3D" id="3.30.1490.20">
    <property type="entry name" value="ATP-grasp fold, A domain"/>
    <property type="match status" value="1"/>
</dbReference>
<evidence type="ECO:0000256" key="4">
    <source>
        <dbReference type="ARBA" id="ARBA00022840"/>
    </source>
</evidence>
<comment type="subunit">
    <text evidence="5 6">Homodimer.</text>
</comment>
<evidence type="ECO:0000256" key="2">
    <source>
        <dbReference type="ARBA" id="ARBA00022741"/>
    </source>
</evidence>
<comment type="pathway">
    <text evidence="5 6">Purine metabolism; IMP biosynthesis via de novo pathway; 5-amino-1-(5-phospho-D-ribosyl)imidazole-4-carboxylate from 5-amino-1-(5-phospho-D-ribosyl)imidazole (N5-CAIR route): step 1/2.</text>
</comment>
<evidence type="ECO:0000256" key="6">
    <source>
        <dbReference type="RuleBase" id="RU361200"/>
    </source>
</evidence>
<accession>A0A0G8ASM5</accession>
<dbReference type="GO" id="GO:0006189">
    <property type="term" value="P:'de novo' IMP biosynthetic process"/>
    <property type="evidence" value="ECO:0007669"/>
    <property type="project" value="UniProtKB-UniRule"/>
</dbReference>
<proteinExistence type="inferred from homology"/>
<keyword evidence="2 5" id="KW-0547">Nucleotide-binding</keyword>
<evidence type="ECO:0000256" key="1">
    <source>
        <dbReference type="ARBA" id="ARBA00022598"/>
    </source>
</evidence>
<dbReference type="GO" id="GO:0034028">
    <property type="term" value="F:5-(carboxyamino)imidazole ribonucleotide synthase activity"/>
    <property type="evidence" value="ECO:0007669"/>
    <property type="project" value="UniProtKB-UniRule"/>
</dbReference>
<feature type="binding site" evidence="5">
    <location>
        <position position="183"/>
    </location>
    <ligand>
        <name>ATP</name>
        <dbReference type="ChEBI" id="CHEBI:30616"/>
    </ligand>
</feature>
<feature type="binding site" evidence="5">
    <location>
        <position position="140"/>
    </location>
    <ligand>
        <name>ATP</name>
        <dbReference type="ChEBI" id="CHEBI:30616"/>
    </ligand>
</feature>
<dbReference type="Pfam" id="PF02222">
    <property type="entry name" value="ATP-grasp"/>
    <property type="match status" value="1"/>
</dbReference>
<evidence type="ECO:0000313" key="8">
    <source>
        <dbReference type="EMBL" id="KKZ10935.1"/>
    </source>
</evidence>
<feature type="binding site" evidence="5">
    <location>
        <position position="100"/>
    </location>
    <ligand>
        <name>ATP</name>
        <dbReference type="ChEBI" id="CHEBI:30616"/>
    </ligand>
</feature>
<protein>
    <recommendedName>
        <fullName evidence="5 6">N5-carboxyaminoimidazole ribonucleotide synthase</fullName>
        <shortName evidence="5 6">N5-CAIR synthase</shortName>
        <ecNumber evidence="5 6">6.3.4.18</ecNumber>
    </recommendedName>
    <alternativeName>
        <fullName evidence="5 6">5-(carboxyamino)imidazole ribonucleotide synthetase</fullName>
    </alternativeName>
</protein>
<comment type="similarity">
    <text evidence="5 6">Belongs to the PurK/PurT family.</text>
</comment>
<dbReference type="SUPFAM" id="SSF51246">
    <property type="entry name" value="Rudiment single hybrid motif"/>
    <property type="match status" value="1"/>
</dbReference>
<dbReference type="InterPro" id="IPR011761">
    <property type="entry name" value="ATP-grasp"/>
</dbReference>
<keyword evidence="4 5" id="KW-0067">ATP-binding</keyword>
<dbReference type="InterPro" id="IPR054350">
    <property type="entry name" value="PurT/PurK_preATP-grasp"/>
</dbReference>
<name>A0A0G8ASM5_9SYNE</name>
<comment type="catalytic activity">
    <reaction evidence="5 6">
        <text>5-amino-1-(5-phospho-beta-D-ribosyl)imidazole + hydrogencarbonate + ATP = 5-carboxyamino-1-(5-phospho-D-ribosyl)imidazole + ADP + phosphate + 2 H(+)</text>
        <dbReference type="Rhea" id="RHEA:19317"/>
        <dbReference type="ChEBI" id="CHEBI:15378"/>
        <dbReference type="ChEBI" id="CHEBI:17544"/>
        <dbReference type="ChEBI" id="CHEBI:30616"/>
        <dbReference type="ChEBI" id="CHEBI:43474"/>
        <dbReference type="ChEBI" id="CHEBI:58730"/>
        <dbReference type="ChEBI" id="CHEBI:137981"/>
        <dbReference type="ChEBI" id="CHEBI:456216"/>
        <dbReference type="EC" id="6.3.4.18"/>
    </reaction>
</comment>
<organism evidence="8 9">
    <name type="scientific">Candidatus Synechococcus spongiarum 15L</name>
    <dbReference type="NCBI Taxonomy" id="1608419"/>
    <lineage>
        <taxon>Bacteria</taxon>
        <taxon>Bacillati</taxon>
        <taxon>Cyanobacteriota</taxon>
        <taxon>Cyanophyceae</taxon>
        <taxon>Synechococcales</taxon>
        <taxon>Synechococcaceae</taxon>
        <taxon>Synechococcus</taxon>
    </lineage>
</organism>
<dbReference type="InterPro" id="IPR016185">
    <property type="entry name" value="PreATP-grasp_dom_sf"/>
</dbReference>
<dbReference type="InterPro" id="IPR040686">
    <property type="entry name" value="PurK_C"/>
</dbReference>
<dbReference type="EC" id="6.3.4.18" evidence="5 6"/>
<reference evidence="8 9" key="1">
    <citation type="submission" date="2015-02" db="EMBL/GenBank/DDBJ databases">
        <authorList>
            <person name="Slaby B."/>
            <person name="Hentschel U."/>
        </authorList>
    </citation>
    <scope>NUCLEOTIDE SEQUENCE [LARGE SCALE GENOMIC DNA]</scope>
    <source>
        <strain evidence="8">15L</strain>
    </source>
</reference>
<keyword evidence="1 5" id="KW-0436">Ligase</keyword>
<dbReference type="Proteomes" id="UP000035037">
    <property type="component" value="Unassembled WGS sequence"/>
</dbReference>
<evidence type="ECO:0000256" key="3">
    <source>
        <dbReference type="ARBA" id="ARBA00022755"/>
    </source>
</evidence>
<dbReference type="PANTHER" id="PTHR11609:SF5">
    <property type="entry name" value="PHOSPHORIBOSYLAMINOIMIDAZOLE CARBOXYLASE"/>
    <property type="match status" value="1"/>
</dbReference>
<dbReference type="GO" id="GO:0004638">
    <property type="term" value="F:phosphoribosylaminoimidazole carboxylase activity"/>
    <property type="evidence" value="ECO:0007669"/>
    <property type="project" value="InterPro"/>
</dbReference>